<evidence type="ECO:0000313" key="2">
    <source>
        <dbReference type="Proteomes" id="UP000314285"/>
    </source>
</evidence>
<reference evidence="1 2" key="1">
    <citation type="submission" date="2019-06" db="EMBL/GenBank/DDBJ databases">
        <title>Genome of Acinetobacter radioresistens APH1, a phenol degrading strain.</title>
        <authorList>
            <person name="Liu Y."/>
        </authorList>
    </citation>
    <scope>NUCLEOTIDE SEQUENCE [LARGE SCALE GENOMIC DNA]</scope>
    <source>
        <strain evidence="1 2">APH1</strain>
    </source>
</reference>
<proteinExistence type="predicted"/>
<dbReference type="RefSeq" id="WP_034679937.1">
    <property type="nucleotide sequence ID" value="NZ_CP027365.1"/>
</dbReference>
<dbReference type="Proteomes" id="UP000314285">
    <property type="component" value="Unassembled WGS sequence"/>
</dbReference>
<evidence type="ECO:0000313" key="1">
    <source>
        <dbReference type="EMBL" id="TNX93913.1"/>
    </source>
</evidence>
<sequence>MNHQFDALPEYKQLQQVQSFYEPALRILNELIERNKANLRKRGYNEANAALARDEFRAQMSRRFRITMYLSAQIESSLMSAGKVKYFGGYIQPADAAGHPEEKVKP</sequence>
<gene>
    <name evidence="1" type="ORF">FHY67_00145</name>
</gene>
<organism evidence="1 2">
    <name type="scientific">Acinetobacter radioresistens</name>
    <dbReference type="NCBI Taxonomy" id="40216"/>
    <lineage>
        <taxon>Bacteria</taxon>
        <taxon>Pseudomonadati</taxon>
        <taxon>Pseudomonadota</taxon>
        <taxon>Gammaproteobacteria</taxon>
        <taxon>Moraxellales</taxon>
        <taxon>Moraxellaceae</taxon>
        <taxon>Acinetobacter</taxon>
    </lineage>
</organism>
<accession>A0A8H2K114</accession>
<protein>
    <submittedName>
        <fullName evidence="1">Uncharacterized protein</fullName>
    </submittedName>
</protein>
<dbReference type="AlphaFoldDB" id="A0A8H2K114"/>
<name>A0A8H2K114_ACIRA</name>
<dbReference type="EMBL" id="VFBM01000001">
    <property type="protein sequence ID" value="TNX93913.1"/>
    <property type="molecule type" value="Genomic_DNA"/>
</dbReference>
<comment type="caution">
    <text evidence="1">The sequence shown here is derived from an EMBL/GenBank/DDBJ whole genome shotgun (WGS) entry which is preliminary data.</text>
</comment>